<dbReference type="SUPFAM" id="SSF46689">
    <property type="entry name" value="Homeodomain-like"/>
    <property type="match status" value="1"/>
</dbReference>
<evidence type="ECO:0000256" key="4">
    <source>
        <dbReference type="ARBA" id="ARBA00022759"/>
    </source>
</evidence>
<keyword evidence="3" id="KW-0540">Nuclease</keyword>
<feature type="non-terminal residue" evidence="9">
    <location>
        <position position="248"/>
    </location>
</feature>
<dbReference type="GO" id="GO:0016787">
    <property type="term" value="F:hydrolase activity"/>
    <property type="evidence" value="ECO:0007669"/>
    <property type="project" value="UniProtKB-KW"/>
</dbReference>
<evidence type="ECO:0000313" key="9">
    <source>
        <dbReference type="EMBL" id="KFE44410.1"/>
    </source>
</evidence>
<feature type="domain" description="Integrase catalytic" evidence="8">
    <location>
        <begin position="122"/>
        <end position="248"/>
    </location>
</feature>
<dbReference type="PROSITE" id="PS50994">
    <property type="entry name" value="INTEGRASE"/>
    <property type="match status" value="1"/>
</dbReference>
<accession>A0A085UMJ7</accession>
<dbReference type="EMBL" id="JPQT01000171">
    <property type="protein sequence ID" value="KFE44410.1"/>
    <property type="molecule type" value="Genomic_DNA"/>
</dbReference>
<dbReference type="InterPro" id="IPR009057">
    <property type="entry name" value="Homeodomain-like_sf"/>
</dbReference>
<sequence>MSLKEEFISLALRPGANRRELCRRFGISPQTGYKWLRRFETLGQAGLLEQSRRPLNSPRQCKPDLEADVIALRKQHPKWGGRKISHKLAVSVAPSTITNILHRHDLILPHDSAASQPWHRFEHEAPNDLWQMDFKGFFQTNQGACYPLTMLDDHSRFNLTIQACPHQRGVLVQEHMTEVFRQYGLPAQINTDNGAPWGSPSSPGQLTPLTIWLVRLGIKVTWSRPRHPQTNGKNERFHRSLKAEVLSG</sequence>
<evidence type="ECO:0000256" key="5">
    <source>
        <dbReference type="ARBA" id="ARBA00022801"/>
    </source>
</evidence>
<feature type="region of interest" description="Disordered" evidence="7">
    <location>
        <begin position="224"/>
        <end position="248"/>
    </location>
</feature>
<gene>
    <name evidence="9" type="ORF">IV02_29565</name>
</gene>
<dbReference type="GO" id="GO:0015074">
    <property type="term" value="P:DNA integration"/>
    <property type="evidence" value="ECO:0007669"/>
    <property type="project" value="InterPro"/>
</dbReference>
<dbReference type="Pfam" id="PF00665">
    <property type="entry name" value="rve"/>
    <property type="match status" value="1"/>
</dbReference>
<dbReference type="InterPro" id="IPR036397">
    <property type="entry name" value="RNaseH_sf"/>
</dbReference>
<dbReference type="Gene3D" id="3.30.420.10">
    <property type="entry name" value="Ribonuclease H-like superfamily/Ribonuclease H"/>
    <property type="match status" value="1"/>
</dbReference>
<evidence type="ECO:0000256" key="6">
    <source>
        <dbReference type="ARBA" id="ARBA00022918"/>
    </source>
</evidence>
<dbReference type="InterPro" id="IPR012337">
    <property type="entry name" value="RNaseH-like_sf"/>
</dbReference>
<dbReference type="InterPro" id="IPR001584">
    <property type="entry name" value="Integrase_cat-core"/>
</dbReference>
<protein>
    <submittedName>
        <fullName evidence="9">Transposase</fullName>
    </submittedName>
</protein>
<dbReference type="Proteomes" id="UP000028643">
    <property type="component" value="Unassembled WGS sequence"/>
</dbReference>
<evidence type="ECO:0000256" key="3">
    <source>
        <dbReference type="ARBA" id="ARBA00022722"/>
    </source>
</evidence>
<dbReference type="PANTHER" id="PTHR41694">
    <property type="entry name" value="ENDOGENOUS RETROVIRUS GROUP K MEMBER POL PROTEIN"/>
    <property type="match status" value="1"/>
</dbReference>
<dbReference type="NCBIfam" id="NF033577">
    <property type="entry name" value="transpos_IS481"/>
    <property type="match status" value="1"/>
</dbReference>
<evidence type="ECO:0000256" key="2">
    <source>
        <dbReference type="ARBA" id="ARBA00022695"/>
    </source>
</evidence>
<evidence type="ECO:0000259" key="8">
    <source>
        <dbReference type="PROSITE" id="PS50994"/>
    </source>
</evidence>
<keyword evidence="2" id="KW-0548">Nucleotidyltransferase</keyword>
<name>A0A085UMJ7_PSESX</name>
<evidence type="ECO:0000256" key="1">
    <source>
        <dbReference type="ARBA" id="ARBA00022679"/>
    </source>
</evidence>
<keyword evidence="5" id="KW-0378">Hydrolase</keyword>
<keyword evidence="1" id="KW-0808">Transferase</keyword>
<evidence type="ECO:0000313" key="10">
    <source>
        <dbReference type="Proteomes" id="UP000028643"/>
    </source>
</evidence>
<dbReference type="SUPFAM" id="SSF53098">
    <property type="entry name" value="Ribonuclease H-like"/>
    <property type="match status" value="1"/>
</dbReference>
<dbReference type="GO" id="GO:0003964">
    <property type="term" value="F:RNA-directed DNA polymerase activity"/>
    <property type="evidence" value="ECO:0007669"/>
    <property type="project" value="UniProtKB-KW"/>
</dbReference>
<dbReference type="PANTHER" id="PTHR41694:SF3">
    <property type="entry name" value="RNA-DIRECTED DNA POLYMERASE-RELATED"/>
    <property type="match status" value="1"/>
</dbReference>
<evidence type="ECO:0000256" key="7">
    <source>
        <dbReference type="SAM" id="MobiDB-lite"/>
    </source>
</evidence>
<reference evidence="9 10" key="1">
    <citation type="submission" date="2014-07" db="EMBL/GenBank/DDBJ databases">
        <title>Draft Genome Sequences of Environmental Pseudomonas syringae strains.</title>
        <authorList>
            <person name="Baltrus D.A."/>
            <person name="Berge O."/>
            <person name="Morris C."/>
        </authorList>
    </citation>
    <scope>NUCLEOTIDE SEQUENCE [LARGE SCALE GENOMIC DNA]</scope>
    <source>
        <strain evidence="9 10">CEB003</strain>
    </source>
</reference>
<dbReference type="GO" id="GO:0035613">
    <property type="term" value="F:RNA stem-loop binding"/>
    <property type="evidence" value="ECO:0007669"/>
    <property type="project" value="TreeGrafter"/>
</dbReference>
<dbReference type="Pfam" id="PF13565">
    <property type="entry name" value="HTH_32"/>
    <property type="match status" value="1"/>
</dbReference>
<comment type="caution">
    <text evidence="9">The sequence shown here is derived from an EMBL/GenBank/DDBJ whole genome shotgun (WGS) entry which is preliminary data.</text>
</comment>
<dbReference type="InterPro" id="IPR047656">
    <property type="entry name" value="IS481-like_transpos"/>
</dbReference>
<keyword evidence="4" id="KW-0255">Endonuclease</keyword>
<keyword evidence="6" id="KW-0695">RNA-directed DNA polymerase</keyword>
<proteinExistence type="predicted"/>
<organism evidence="9 10">
    <name type="scientific">Pseudomonas syringae</name>
    <dbReference type="NCBI Taxonomy" id="317"/>
    <lineage>
        <taxon>Bacteria</taxon>
        <taxon>Pseudomonadati</taxon>
        <taxon>Pseudomonadota</taxon>
        <taxon>Gammaproteobacteria</taxon>
        <taxon>Pseudomonadales</taxon>
        <taxon>Pseudomonadaceae</taxon>
        <taxon>Pseudomonas</taxon>
    </lineage>
</organism>
<dbReference type="AlphaFoldDB" id="A0A085UMJ7"/>
<dbReference type="GO" id="GO:0004519">
    <property type="term" value="F:endonuclease activity"/>
    <property type="evidence" value="ECO:0007669"/>
    <property type="project" value="UniProtKB-KW"/>
</dbReference>
<feature type="compositionally biased region" description="Basic and acidic residues" evidence="7">
    <location>
        <begin position="233"/>
        <end position="242"/>
    </location>
</feature>